<protein>
    <submittedName>
        <fullName evidence="2">Thioredoxin-1</fullName>
    </submittedName>
</protein>
<keyword evidence="3" id="KW-1185">Reference proteome</keyword>
<dbReference type="PANTHER" id="PTHR45663:SF11">
    <property type="entry name" value="GEO12009P1"/>
    <property type="match status" value="1"/>
</dbReference>
<dbReference type="Pfam" id="PF00085">
    <property type="entry name" value="Thioredoxin"/>
    <property type="match status" value="1"/>
</dbReference>
<dbReference type="SUPFAM" id="SSF52833">
    <property type="entry name" value="Thioredoxin-like"/>
    <property type="match status" value="1"/>
</dbReference>
<feature type="domain" description="Thioredoxin" evidence="1">
    <location>
        <begin position="18"/>
        <end position="136"/>
    </location>
</feature>
<dbReference type="PANTHER" id="PTHR45663">
    <property type="entry name" value="GEO12009P1"/>
    <property type="match status" value="1"/>
</dbReference>
<dbReference type="CDD" id="cd02947">
    <property type="entry name" value="TRX_family"/>
    <property type="match status" value="1"/>
</dbReference>
<reference evidence="2 3" key="1">
    <citation type="submission" date="2019-02" db="EMBL/GenBank/DDBJ databases">
        <title>Deep-cultivation of Planctomycetes and their phenomic and genomic characterization uncovers novel biology.</title>
        <authorList>
            <person name="Wiegand S."/>
            <person name="Jogler M."/>
            <person name="Boedeker C."/>
            <person name="Pinto D."/>
            <person name="Vollmers J."/>
            <person name="Rivas-Marin E."/>
            <person name="Kohn T."/>
            <person name="Peeters S.H."/>
            <person name="Heuer A."/>
            <person name="Rast P."/>
            <person name="Oberbeckmann S."/>
            <person name="Bunk B."/>
            <person name="Jeske O."/>
            <person name="Meyerdierks A."/>
            <person name="Storesund J.E."/>
            <person name="Kallscheuer N."/>
            <person name="Luecker S."/>
            <person name="Lage O.M."/>
            <person name="Pohl T."/>
            <person name="Merkel B.J."/>
            <person name="Hornburger P."/>
            <person name="Mueller R.-W."/>
            <person name="Bruemmer F."/>
            <person name="Labrenz M."/>
            <person name="Spormann A.M."/>
            <person name="Op den Camp H."/>
            <person name="Overmann J."/>
            <person name="Amann R."/>
            <person name="Jetten M.S.M."/>
            <person name="Mascher T."/>
            <person name="Medema M.H."/>
            <person name="Devos D.P."/>
            <person name="Kaster A.-K."/>
            <person name="Ovreas L."/>
            <person name="Rohde M."/>
            <person name="Galperin M.Y."/>
            <person name="Jogler C."/>
        </authorList>
    </citation>
    <scope>NUCLEOTIDE SEQUENCE [LARGE SCALE GENOMIC DNA]</scope>
    <source>
        <strain evidence="2 3">Poly24</strain>
    </source>
</reference>
<proteinExistence type="predicted"/>
<evidence type="ECO:0000313" key="2">
    <source>
        <dbReference type="EMBL" id="QDV70533.1"/>
    </source>
</evidence>
<dbReference type="GO" id="GO:0015035">
    <property type="term" value="F:protein-disulfide reductase activity"/>
    <property type="evidence" value="ECO:0007669"/>
    <property type="project" value="TreeGrafter"/>
</dbReference>
<name>A0A518JYB4_9BACT</name>
<gene>
    <name evidence="2" type="primary">trxA_3</name>
    <name evidence="2" type="ORF">Poly24_42570</name>
</gene>
<dbReference type="GO" id="GO:0005829">
    <property type="term" value="C:cytosol"/>
    <property type="evidence" value="ECO:0007669"/>
    <property type="project" value="TreeGrafter"/>
</dbReference>
<dbReference type="PROSITE" id="PS51352">
    <property type="entry name" value="THIOREDOXIN_2"/>
    <property type="match status" value="1"/>
</dbReference>
<dbReference type="AlphaFoldDB" id="A0A518JYB4"/>
<dbReference type="GO" id="GO:0045454">
    <property type="term" value="P:cell redox homeostasis"/>
    <property type="evidence" value="ECO:0007669"/>
    <property type="project" value="TreeGrafter"/>
</dbReference>
<sequence length="142" mass="15629">MNMLASTRIAIGWIALAALIVVGCDRFRMADGSGSDDPHYSEQQFDELVAKSPLTLIKFGAPWCGPCRMLDEELPNVTGDVEIVSINVDNNPELSARYRISGIPHMVMFRDGKKIDERTGYYSADEISQWASGFSHSGDATL</sequence>
<dbReference type="InterPro" id="IPR036249">
    <property type="entry name" value="Thioredoxin-like_sf"/>
</dbReference>
<dbReference type="Gene3D" id="3.40.30.10">
    <property type="entry name" value="Glutaredoxin"/>
    <property type="match status" value="1"/>
</dbReference>
<accession>A0A518JYB4</accession>
<dbReference type="EMBL" id="CP036348">
    <property type="protein sequence ID" value="QDV70533.1"/>
    <property type="molecule type" value="Genomic_DNA"/>
</dbReference>
<evidence type="ECO:0000313" key="3">
    <source>
        <dbReference type="Proteomes" id="UP000315082"/>
    </source>
</evidence>
<dbReference type="KEGG" id="rcf:Poly24_42570"/>
<dbReference type="InterPro" id="IPR013766">
    <property type="entry name" value="Thioredoxin_domain"/>
</dbReference>
<dbReference type="RefSeq" id="WP_145099923.1">
    <property type="nucleotide sequence ID" value="NZ_CP036348.1"/>
</dbReference>
<organism evidence="2 3">
    <name type="scientific">Rosistilla carotiformis</name>
    <dbReference type="NCBI Taxonomy" id="2528017"/>
    <lineage>
        <taxon>Bacteria</taxon>
        <taxon>Pseudomonadati</taxon>
        <taxon>Planctomycetota</taxon>
        <taxon>Planctomycetia</taxon>
        <taxon>Pirellulales</taxon>
        <taxon>Pirellulaceae</taxon>
        <taxon>Rosistilla</taxon>
    </lineage>
</organism>
<dbReference type="Proteomes" id="UP000315082">
    <property type="component" value="Chromosome"/>
</dbReference>
<evidence type="ECO:0000259" key="1">
    <source>
        <dbReference type="PROSITE" id="PS51352"/>
    </source>
</evidence>
<dbReference type="OrthoDB" id="273008at2"/>